<dbReference type="EMBL" id="CM037162">
    <property type="protein sequence ID" value="KAH7863055.1"/>
    <property type="molecule type" value="Genomic_DNA"/>
</dbReference>
<comment type="caution">
    <text evidence="1">The sequence shown here is derived from an EMBL/GenBank/DDBJ whole genome shotgun (WGS) entry which is preliminary data.</text>
</comment>
<organism evidence="1 2">
    <name type="scientific">Vaccinium darrowii</name>
    <dbReference type="NCBI Taxonomy" id="229202"/>
    <lineage>
        <taxon>Eukaryota</taxon>
        <taxon>Viridiplantae</taxon>
        <taxon>Streptophyta</taxon>
        <taxon>Embryophyta</taxon>
        <taxon>Tracheophyta</taxon>
        <taxon>Spermatophyta</taxon>
        <taxon>Magnoliopsida</taxon>
        <taxon>eudicotyledons</taxon>
        <taxon>Gunneridae</taxon>
        <taxon>Pentapetalae</taxon>
        <taxon>asterids</taxon>
        <taxon>Ericales</taxon>
        <taxon>Ericaceae</taxon>
        <taxon>Vaccinioideae</taxon>
        <taxon>Vaccinieae</taxon>
        <taxon>Vaccinium</taxon>
    </lineage>
</organism>
<dbReference type="Proteomes" id="UP000828048">
    <property type="component" value="Chromosome 12"/>
</dbReference>
<gene>
    <name evidence="1" type="ORF">Vadar_012751</name>
</gene>
<protein>
    <submittedName>
        <fullName evidence="1">Uncharacterized protein</fullName>
    </submittedName>
</protein>
<evidence type="ECO:0000313" key="1">
    <source>
        <dbReference type="EMBL" id="KAH7863055.1"/>
    </source>
</evidence>
<accession>A0ACB7ZBT9</accession>
<sequence>MALKQEGHTCKDSLFLWKQLLQRPKFELYIASVLTSVNSFRLERIPFSNRYHWLLGSFGYRAVEATMRASGDRSLKELEEYYKGSIVPPNSPQSIRVNSILNKIVEAMHYRLRLQNSGKWKITRFATEHLDGMQWKVMVVESKEHEYNAIYLTNGTIVVFTRLLETLQTDAEVATVLGHEVGHGLARHALEEFTRYYRIVAILPLLMFIPYSEIPLALLFSFCSRRREMEADYIGMMLIASAGYDPKLVPTCLESHGDPSSYHGKFDTHLSGHKRAKKLKEPKVMEQAMAIYNEVTSGRGVRSSI</sequence>
<reference evidence="1 2" key="1">
    <citation type="journal article" date="2021" name="Hortic Res">
        <title>High-quality reference genome and annotation aids understanding of berry development for evergreen blueberry (Vaccinium darrowii).</title>
        <authorList>
            <person name="Yu J."/>
            <person name="Hulse-Kemp A.M."/>
            <person name="Babiker E."/>
            <person name="Staton M."/>
        </authorList>
    </citation>
    <scope>NUCLEOTIDE SEQUENCE [LARGE SCALE GENOMIC DNA]</scope>
    <source>
        <strain evidence="2">cv. NJ 8807/NJ 8810</strain>
        <tissue evidence="1">Young leaf</tissue>
    </source>
</reference>
<name>A0ACB7ZBT9_9ERIC</name>
<keyword evidence="2" id="KW-1185">Reference proteome</keyword>
<evidence type="ECO:0000313" key="2">
    <source>
        <dbReference type="Proteomes" id="UP000828048"/>
    </source>
</evidence>
<proteinExistence type="predicted"/>